<proteinExistence type="predicted"/>
<keyword evidence="2" id="KW-1185">Reference proteome</keyword>
<evidence type="ECO:0000313" key="2">
    <source>
        <dbReference type="Proteomes" id="UP000594262"/>
    </source>
</evidence>
<protein>
    <submittedName>
        <fullName evidence="1">Uncharacterized protein</fullName>
    </submittedName>
</protein>
<accession>A0A7M5XDY1</accession>
<dbReference type="EnsemblMetazoa" id="CLYHEMT021810.1">
    <property type="protein sequence ID" value="CLYHEMP021810.1"/>
    <property type="gene ID" value="CLYHEMG021810"/>
</dbReference>
<dbReference type="AlphaFoldDB" id="A0A7M5XDY1"/>
<organism evidence="1 2">
    <name type="scientific">Clytia hemisphaerica</name>
    <dbReference type="NCBI Taxonomy" id="252671"/>
    <lineage>
        <taxon>Eukaryota</taxon>
        <taxon>Metazoa</taxon>
        <taxon>Cnidaria</taxon>
        <taxon>Hydrozoa</taxon>
        <taxon>Hydroidolina</taxon>
        <taxon>Leptothecata</taxon>
        <taxon>Obeliida</taxon>
        <taxon>Clytiidae</taxon>
        <taxon>Clytia</taxon>
    </lineage>
</organism>
<reference evidence="1" key="1">
    <citation type="submission" date="2021-01" db="UniProtKB">
        <authorList>
            <consortium name="EnsemblMetazoa"/>
        </authorList>
    </citation>
    <scope>IDENTIFICATION</scope>
</reference>
<dbReference type="OrthoDB" id="9993828at2759"/>
<sequence>PSEASYDTLAERMITAIKENLSADLLTRLCGIAADGPYQASNFKSELRDLLGIKGNDELQLPITWDPGHQLNLAVTDICDSKSLTGEFLSTSIKRCNLFNQTLARGKGFAFLNIVDEKSLTPVTY</sequence>
<dbReference type="Proteomes" id="UP000594262">
    <property type="component" value="Unplaced"/>
</dbReference>
<name>A0A7M5XDY1_9CNID</name>
<evidence type="ECO:0000313" key="1">
    <source>
        <dbReference type="EnsemblMetazoa" id="CLYHEMP021810.1"/>
    </source>
</evidence>